<evidence type="ECO:0000313" key="2">
    <source>
        <dbReference type="EMBL" id="PZD72228.1"/>
    </source>
</evidence>
<keyword evidence="3" id="KW-1185">Reference proteome</keyword>
<reference evidence="2 3" key="1">
    <citation type="journal article" date="2018" name="Sci. Rep.">
        <title>A novel species of the marine cyanobacterium Acaryochloris with a unique pigment content and lifestyle.</title>
        <authorList>
            <person name="Partensky F."/>
            <person name="Six C."/>
            <person name="Ratin M."/>
            <person name="Garczarek L."/>
            <person name="Vaulot D."/>
            <person name="Probert I."/>
            <person name="Calteau A."/>
            <person name="Gourvil P."/>
            <person name="Marie D."/>
            <person name="Grebert T."/>
            <person name="Bouchier C."/>
            <person name="Le Panse S."/>
            <person name="Gachenot M."/>
            <person name="Rodriguez F."/>
            <person name="Garrido J.L."/>
        </authorList>
    </citation>
    <scope>NUCLEOTIDE SEQUENCE [LARGE SCALE GENOMIC DNA]</scope>
    <source>
        <strain evidence="2 3">RCC1774</strain>
    </source>
</reference>
<keyword evidence="1" id="KW-0812">Transmembrane</keyword>
<feature type="transmembrane region" description="Helical" evidence="1">
    <location>
        <begin position="37"/>
        <end position="57"/>
    </location>
</feature>
<organism evidence="2 3">
    <name type="scientific">Acaryochloris thomasi RCC1774</name>
    <dbReference type="NCBI Taxonomy" id="1764569"/>
    <lineage>
        <taxon>Bacteria</taxon>
        <taxon>Bacillati</taxon>
        <taxon>Cyanobacteriota</taxon>
        <taxon>Cyanophyceae</taxon>
        <taxon>Acaryochloridales</taxon>
        <taxon>Acaryochloridaceae</taxon>
        <taxon>Acaryochloris</taxon>
        <taxon>Acaryochloris thomasi</taxon>
    </lineage>
</organism>
<name>A0A2W1JF32_9CYAN</name>
<protein>
    <submittedName>
        <fullName evidence="2">Uncharacterized protein</fullName>
    </submittedName>
</protein>
<dbReference type="EMBL" id="PQWO01000011">
    <property type="protein sequence ID" value="PZD72228.1"/>
    <property type="molecule type" value="Genomic_DNA"/>
</dbReference>
<dbReference type="Proteomes" id="UP000248857">
    <property type="component" value="Unassembled WGS sequence"/>
</dbReference>
<sequence>MKLLGRFLGLVLVLLGLYVLGQNIYFTTNVSPYWWRGLAADSSVLCLTSGIISLFFFPKELKSLGWIAMGLGVLLVFVSSRAVLQPTSLWQFCLSTASFVGGYQLITKGKINL</sequence>
<evidence type="ECO:0000256" key="1">
    <source>
        <dbReference type="SAM" id="Phobius"/>
    </source>
</evidence>
<proteinExistence type="predicted"/>
<dbReference type="AlphaFoldDB" id="A0A2W1JF32"/>
<gene>
    <name evidence="2" type="ORF">C1752_03815</name>
</gene>
<comment type="caution">
    <text evidence="2">The sequence shown here is derived from an EMBL/GenBank/DDBJ whole genome shotgun (WGS) entry which is preliminary data.</text>
</comment>
<dbReference type="OrthoDB" id="531820at2"/>
<evidence type="ECO:0000313" key="3">
    <source>
        <dbReference type="Proteomes" id="UP000248857"/>
    </source>
</evidence>
<accession>A0A2W1JF32</accession>
<keyword evidence="1" id="KW-1133">Transmembrane helix</keyword>
<dbReference type="RefSeq" id="WP_110987213.1">
    <property type="nucleotide sequence ID" value="NZ_CAWNWM010000011.1"/>
</dbReference>
<feature type="transmembrane region" description="Helical" evidence="1">
    <location>
        <begin position="64"/>
        <end position="83"/>
    </location>
</feature>
<keyword evidence="1" id="KW-0472">Membrane</keyword>